<reference evidence="5" key="2">
    <citation type="submission" date="2016-06" db="EMBL/GenBank/DDBJ databases">
        <title>The genome of a short-lived fish provides insights into sex chromosome evolution and the genetic control of aging.</title>
        <authorList>
            <person name="Reichwald K."/>
            <person name="Felder M."/>
            <person name="Petzold A."/>
            <person name="Koch P."/>
            <person name="Groth M."/>
            <person name="Platzer M."/>
        </authorList>
    </citation>
    <scope>NUCLEOTIDE SEQUENCE</scope>
    <source>
        <tissue evidence="5">Brain</tissue>
    </source>
</reference>
<dbReference type="PANTHER" id="PTHR15207">
    <property type="entry name" value="NONSYNDROMIC HEARING IMPAIRMENT PROTEIN"/>
    <property type="match status" value="1"/>
</dbReference>
<protein>
    <submittedName>
        <fullName evidence="5">Deafness, autosomal dominant 5</fullName>
    </submittedName>
</protein>
<evidence type="ECO:0000256" key="2">
    <source>
        <dbReference type="ARBA" id="ARBA00009279"/>
    </source>
</evidence>
<accession>A0A1A8LMT9</accession>
<feature type="domain" description="Gasdermin pore forming" evidence="4">
    <location>
        <begin position="1"/>
        <end position="37"/>
    </location>
</feature>
<organism evidence="5">
    <name type="scientific">Nothobranchius pienaari</name>
    <dbReference type="NCBI Taxonomy" id="704102"/>
    <lineage>
        <taxon>Eukaryota</taxon>
        <taxon>Metazoa</taxon>
        <taxon>Chordata</taxon>
        <taxon>Craniata</taxon>
        <taxon>Vertebrata</taxon>
        <taxon>Euteleostomi</taxon>
        <taxon>Actinopterygii</taxon>
        <taxon>Neopterygii</taxon>
        <taxon>Teleostei</taxon>
        <taxon>Neoteleostei</taxon>
        <taxon>Acanthomorphata</taxon>
        <taxon>Ovalentaria</taxon>
        <taxon>Atherinomorphae</taxon>
        <taxon>Cyprinodontiformes</taxon>
        <taxon>Nothobranchiidae</taxon>
        <taxon>Nothobranchius</taxon>
    </lineage>
</organism>
<dbReference type="InterPro" id="IPR042377">
    <property type="entry name" value="GSDME"/>
</dbReference>
<dbReference type="EMBL" id="HAEF01007928">
    <property type="protein sequence ID" value="SBR45636.1"/>
    <property type="molecule type" value="Transcribed_RNA"/>
</dbReference>
<sequence length="259" mass="28374">MEIPTHTTIAYGLIELAIKQDGHFELCLMSDTNGGFEVDGILMAKEPVGVAGAAVKTSGNHVLQQQLEDLRGPLCYSRSQSSWRSLGPSLDQMFVDKKLGLADFELTESHRGKIQNVLDLLELSSEVESSRTKSALTALHLMISALDEMTEDHLAALRKCSIPMALRTLERLVQCVSGGREMTLSSSDLTDLYETIEHLFASFHVSLKRESNVVRAEIHQQSNLPLVLCITIRCLASLTQGCPEAPVCTGADQAHLRTV</sequence>
<dbReference type="AlphaFoldDB" id="A0A1A8LMT9"/>
<dbReference type="GO" id="GO:0005737">
    <property type="term" value="C:cytoplasm"/>
    <property type="evidence" value="ECO:0007669"/>
    <property type="project" value="TreeGrafter"/>
</dbReference>
<dbReference type="Pfam" id="PF04598">
    <property type="entry name" value="Gasdermin"/>
    <property type="match status" value="1"/>
</dbReference>
<comment type="subcellular location">
    <subcellularLocation>
        <location evidence="1">Endomembrane system</location>
    </subcellularLocation>
</comment>
<gene>
    <name evidence="5" type="primary">DFNA5</name>
</gene>
<dbReference type="PANTHER" id="PTHR15207:SF3">
    <property type="entry name" value="DEAFNESS, AUTOSOMAL DOMINANT 5-RELATED"/>
    <property type="match status" value="1"/>
</dbReference>
<proteinExistence type="inferred from homology"/>
<keyword evidence="3" id="KW-0472">Membrane</keyword>
<comment type="similarity">
    <text evidence="2">Belongs to the gasdermin family.</text>
</comment>
<name>A0A1A8LMT9_9TELE</name>
<dbReference type="GO" id="GO:0012505">
    <property type="term" value="C:endomembrane system"/>
    <property type="evidence" value="ECO:0007669"/>
    <property type="project" value="UniProtKB-SubCell"/>
</dbReference>
<dbReference type="GO" id="GO:0012501">
    <property type="term" value="P:programmed cell death"/>
    <property type="evidence" value="ECO:0007669"/>
    <property type="project" value="InterPro"/>
</dbReference>
<evidence type="ECO:0000256" key="1">
    <source>
        <dbReference type="ARBA" id="ARBA00004308"/>
    </source>
</evidence>
<dbReference type="InterPro" id="IPR040460">
    <property type="entry name" value="Gasdermin_pore"/>
</dbReference>
<evidence type="ECO:0000313" key="5">
    <source>
        <dbReference type="EMBL" id="SBR45636.1"/>
    </source>
</evidence>
<reference evidence="5" key="1">
    <citation type="submission" date="2016-05" db="EMBL/GenBank/DDBJ databases">
        <authorList>
            <person name="Lavstsen T."/>
            <person name="Jespersen J.S."/>
        </authorList>
    </citation>
    <scope>NUCLEOTIDE SEQUENCE</scope>
    <source>
        <tissue evidence="5">Brain</tissue>
    </source>
</reference>
<evidence type="ECO:0000259" key="4">
    <source>
        <dbReference type="Pfam" id="PF04598"/>
    </source>
</evidence>
<evidence type="ECO:0000256" key="3">
    <source>
        <dbReference type="ARBA" id="ARBA00023136"/>
    </source>
</evidence>